<protein>
    <submittedName>
        <fullName evidence="1">Uncharacterized protein</fullName>
    </submittedName>
</protein>
<gene>
    <name evidence="1" type="ORF">KFK09_002862</name>
</gene>
<reference evidence="1" key="1">
    <citation type="journal article" date="2022" name="Front. Genet.">
        <title>Chromosome-Scale Assembly of the Dendrobium nobile Genome Provides Insights Into the Molecular Mechanism of the Biosynthesis of the Medicinal Active Ingredient of Dendrobium.</title>
        <authorList>
            <person name="Xu Q."/>
            <person name="Niu S.-C."/>
            <person name="Li K.-L."/>
            <person name="Zheng P.-J."/>
            <person name="Zhang X.-J."/>
            <person name="Jia Y."/>
            <person name="Liu Y."/>
            <person name="Niu Y.-X."/>
            <person name="Yu L.-H."/>
            <person name="Chen D.-F."/>
            <person name="Zhang G.-Q."/>
        </authorList>
    </citation>
    <scope>NUCLEOTIDE SEQUENCE</scope>
    <source>
        <tissue evidence="1">Leaf</tissue>
    </source>
</reference>
<name>A0A8T3C8F9_DENNO</name>
<evidence type="ECO:0000313" key="2">
    <source>
        <dbReference type="Proteomes" id="UP000829196"/>
    </source>
</evidence>
<proteinExistence type="predicted"/>
<dbReference type="EMBL" id="JAGYWB010000003">
    <property type="protein sequence ID" value="KAI0527263.1"/>
    <property type="molecule type" value="Genomic_DNA"/>
</dbReference>
<keyword evidence="2" id="KW-1185">Reference proteome</keyword>
<evidence type="ECO:0000313" key="1">
    <source>
        <dbReference type="EMBL" id="KAI0527263.1"/>
    </source>
</evidence>
<dbReference type="Proteomes" id="UP000829196">
    <property type="component" value="Unassembled WGS sequence"/>
</dbReference>
<comment type="caution">
    <text evidence="1">The sequence shown here is derived from an EMBL/GenBank/DDBJ whole genome shotgun (WGS) entry which is preliminary data.</text>
</comment>
<dbReference type="AlphaFoldDB" id="A0A8T3C8F9"/>
<sequence>MGQSTMLQYVTTIKTLVDNIAAVGATIDTEDNLLYTPMVCHLSIRRSRPQSTQCYLPSALKICIPSFSTRKSISPPRKQLLHSSTPLSIPPVVVDEAEDASSTMLSEVTALPPPL</sequence>
<accession>A0A8T3C8F9</accession>
<organism evidence="1 2">
    <name type="scientific">Dendrobium nobile</name>
    <name type="common">Orchid</name>
    <dbReference type="NCBI Taxonomy" id="94219"/>
    <lineage>
        <taxon>Eukaryota</taxon>
        <taxon>Viridiplantae</taxon>
        <taxon>Streptophyta</taxon>
        <taxon>Embryophyta</taxon>
        <taxon>Tracheophyta</taxon>
        <taxon>Spermatophyta</taxon>
        <taxon>Magnoliopsida</taxon>
        <taxon>Liliopsida</taxon>
        <taxon>Asparagales</taxon>
        <taxon>Orchidaceae</taxon>
        <taxon>Epidendroideae</taxon>
        <taxon>Malaxideae</taxon>
        <taxon>Dendrobiinae</taxon>
        <taxon>Dendrobium</taxon>
    </lineage>
</organism>